<evidence type="ECO:0000313" key="2">
    <source>
        <dbReference type="Proteomes" id="UP000198866"/>
    </source>
</evidence>
<sequence>MPYVSFVVANDDALTDKRNERLAWRRSAWL</sequence>
<dbReference type="EMBL" id="FNYE01000009">
    <property type="protein sequence ID" value="SEJ30268.1"/>
    <property type="molecule type" value="Genomic_DNA"/>
</dbReference>
<proteinExistence type="predicted"/>
<gene>
    <name evidence="1" type="ORF">SAMN05192539_100910</name>
</gene>
<keyword evidence="2" id="KW-1185">Reference proteome</keyword>
<reference evidence="2" key="1">
    <citation type="submission" date="2016-10" db="EMBL/GenBank/DDBJ databases">
        <authorList>
            <person name="Varghese N."/>
            <person name="Submissions S."/>
        </authorList>
    </citation>
    <scope>NUCLEOTIDE SEQUENCE [LARGE SCALE GENOMIC DNA]</scope>
    <source>
        <strain evidence="2">LMG 26031</strain>
    </source>
</reference>
<dbReference type="AlphaFoldDB" id="A0A1H6XMF3"/>
<dbReference type="STRING" id="667676.SAMN05192539_100910"/>
<dbReference type="Proteomes" id="UP000198866">
    <property type="component" value="Unassembled WGS sequence"/>
</dbReference>
<accession>A0A1H6XMF3</accession>
<protein>
    <submittedName>
        <fullName evidence="1">Uncharacterized protein</fullName>
    </submittedName>
</protein>
<organism evidence="1 2">
    <name type="scientific">Paraburkholderia diazotrophica</name>
    <dbReference type="NCBI Taxonomy" id="667676"/>
    <lineage>
        <taxon>Bacteria</taxon>
        <taxon>Pseudomonadati</taxon>
        <taxon>Pseudomonadota</taxon>
        <taxon>Betaproteobacteria</taxon>
        <taxon>Burkholderiales</taxon>
        <taxon>Burkholderiaceae</taxon>
        <taxon>Paraburkholderia</taxon>
    </lineage>
</organism>
<evidence type="ECO:0000313" key="1">
    <source>
        <dbReference type="EMBL" id="SEJ30268.1"/>
    </source>
</evidence>
<name>A0A1H6XMF3_9BURK</name>